<dbReference type="RefSeq" id="WP_240569506.1">
    <property type="nucleotide sequence ID" value="NZ_JAKVPY010000026.1"/>
</dbReference>
<keyword evidence="3" id="KW-1003">Cell membrane</keyword>
<keyword evidence="7 9" id="KW-0472">Membrane</keyword>
<comment type="subunit">
    <text evidence="9">The complex comprises the extracytoplasmic solute receptor protein and the two transmembrane proteins.</text>
</comment>
<organism evidence="11 12">
    <name type="scientific">Halomonas flagellata</name>
    <dbReference type="NCBI Taxonomy" id="2920385"/>
    <lineage>
        <taxon>Bacteria</taxon>
        <taxon>Pseudomonadati</taxon>
        <taxon>Pseudomonadota</taxon>
        <taxon>Gammaproteobacteria</taxon>
        <taxon>Oceanospirillales</taxon>
        <taxon>Halomonadaceae</taxon>
        <taxon>Halomonas</taxon>
    </lineage>
</organism>
<evidence type="ECO:0000256" key="8">
    <source>
        <dbReference type="ARBA" id="ARBA00038436"/>
    </source>
</evidence>
<evidence type="ECO:0000256" key="2">
    <source>
        <dbReference type="ARBA" id="ARBA00022448"/>
    </source>
</evidence>
<dbReference type="PANTHER" id="PTHR35011">
    <property type="entry name" value="2,3-DIKETO-L-GULONATE TRAP TRANSPORTER SMALL PERMEASE PROTEIN YIAM"/>
    <property type="match status" value="1"/>
</dbReference>
<feature type="transmembrane region" description="Helical" evidence="9">
    <location>
        <begin position="50"/>
        <end position="67"/>
    </location>
</feature>
<accession>A0ABS9RYP0</accession>
<dbReference type="PANTHER" id="PTHR35011:SF10">
    <property type="entry name" value="TRAP TRANSPORTER SMALL PERMEASE PROTEIN"/>
    <property type="match status" value="1"/>
</dbReference>
<comment type="caution">
    <text evidence="11">The sequence shown here is derived from an EMBL/GenBank/DDBJ whole genome shotgun (WGS) entry which is preliminary data.</text>
</comment>
<sequence length="173" mass="19446">MIGWLTTLSRGLNRLAAGIAIALILYMFVHIILEIALRLFGYSTFILDEYIGYAVAAMTFLGLPYVLERGGLIRVALVLDRLPSRWHWPLELVIAASTLAAFGWLSYYWCLNVVRSFQRGITSDTLAETPLWLPEGAVLIGLWLLCLTLVVRSLKLLTQRSHSTHPMQVAEES</sequence>
<evidence type="ECO:0000256" key="1">
    <source>
        <dbReference type="ARBA" id="ARBA00004429"/>
    </source>
</evidence>
<evidence type="ECO:0000256" key="3">
    <source>
        <dbReference type="ARBA" id="ARBA00022475"/>
    </source>
</evidence>
<name>A0ABS9RYP0_9GAMM</name>
<feature type="transmembrane region" description="Helical" evidence="9">
    <location>
        <begin position="129"/>
        <end position="151"/>
    </location>
</feature>
<evidence type="ECO:0000256" key="6">
    <source>
        <dbReference type="ARBA" id="ARBA00022989"/>
    </source>
</evidence>
<comment type="subcellular location">
    <subcellularLocation>
        <location evidence="1 9">Cell inner membrane</location>
        <topology evidence="1 9">Multi-pass membrane protein</topology>
    </subcellularLocation>
</comment>
<feature type="domain" description="Tripartite ATP-independent periplasmic transporters DctQ component" evidence="10">
    <location>
        <begin position="27"/>
        <end position="157"/>
    </location>
</feature>
<keyword evidence="4 9" id="KW-0997">Cell inner membrane</keyword>
<keyword evidence="2 9" id="KW-0813">Transport</keyword>
<evidence type="ECO:0000313" key="12">
    <source>
        <dbReference type="Proteomes" id="UP001202117"/>
    </source>
</evidence>
<protein>
    <recommendedName>
        <fullName evidence="9">TRAP transporter small permease protein</fullName>
    </recommendedName>
</protein>
<keyword evidence="6 9" id="KW-1133">Transmembrane helix</keyword>
<comment type="function">
    <text evidence="9">Part of the tripartite ATP-independent periplasmic (TRAP) transport system.</text>
</comment>
<dbReference type="InterPro" id="IPR055348">
    <property type="entry name" value="DctQ"/>
</dbReference>
<evidence type="ECO:0000259" key="10">
    <source>
        <dbReference type="Pfam" id="PF04290"/>
    </source>
</evidence>
<reference evidence="11 12" key="1">
    <citation type="submission" date="2022-02" db="EMBL/GenBank/DDBJ databases">
        <title>Halomonas fukangensis sp. nov., a halophilic bacterium isolated from a bulk soil of Kalidium foliatum at Fukang.</title>
        <authorList>
            <person name="Huang Y."/>
        </authorList>
    </citation>
    <scope>NUCLEOTIDE SEQUENCE [LARGE SCALE GENOMIC DNA]</scope>
    <source>
        <strain evidence="11 12">EGI 63088</strain>
    </source>
</reference>
<gene>
    <name evidence="11" type="ORF">MKP05_17765</name>
</gene>
<dbReference type="InterPro" id="IPR007387">
    <property type="entry name" value="TRAP_DctQ"/>
</dbReference>
<evidence type="ECO:0000313" key="11">
    <source>
        <dbReference type="EMBL" id="MCH4564949.1"/>
    </source>
</evidence>
<dbReference type="Proteomes" id="UP001202117">
    <property type="component" value="Unassembled WGS sequence"/>
</dbReference>
<proteinExistence type="inferred from homology"/>
<evidence type="ECO:0000256" key="7">
    <source>
        <dbReference type="ARBA" id="ARBA00023136"/>
    </source>
</evidence>
<keyword evidence="5 9" id="KW-0812">Transmembrane</keyword>
<feature type="transmembrane region" description="Helical" evidence="9">
    <location>
        <begin position="88"/>
        <end position="109"/>
    </location>
</feature>
<dbReference type="Pfam" id="PF04290">
    <property type="entry name" value="DctQ"/>
    <property type="match status" value="1"/>
</dbReference>
<keyword evidence="12" id="KW-1185">Reference proteome</keyword>
<evidence type="ECO:0000256" key="4">
    <source>
        <dbReference type="ARBA" id="ARBA00022519"/>
    </source>
</evidence>
<feature type="transmembrane region" description="Helical" evidence="9">
    <location>
        <begin position="12"/>
        <end position="38"/>
    </location>
</feature>
<dbReference type="EMBL" id="JAKVPY010000026">
    <property type="protein sequence ID" value="MCH4564949.1"/>
    <property type="molecule type" value="Genomic_DNA"/>
</dbReference>
<comment type="similarity">
    <text evidence="8 9">Belongs to the TRAP transporter small permease family.</text>
</comment>
<evidence type="ECO:0000256" key="9">
    <source>
        <dbReference type="RuleBase" id="RU369079"/>
    </source>
</evidence>
<evidence type="ECO:0000256" key="5">
    <source>
        <dbReference type="ARBA" id="ARBA00022692"/>
    </source>
</evidence>